<comment type="catalytic activity">
    <reaction evidence="7">
        <text>L-threonyl-[protein] + ATP = O-phospho-L-threonyl-[protein] + ADP + H(+)</text>
        <dbReference type="Rhea" id="RHEA:46608"/>
        <dbReference type="Rhea" id="RHEA-COMP:11060"/>
        <dbReference type="Rhea" id="RHEA-COMP:11605"/>
        <dbReference type="ChEBI" id="CHEBI:15378"/>
        <dbReference type="ChEBI" id="CHEBI:30013"/>
        <dbReference type="ChEBI" id="CHEBI:30616"/>
        <dbReference type="ChEBI" id="CHEBI:61977"/>
        <dbReference type="ChEBI" id="CHEBI:456216"/>
        <dbReference type="EC" id="2.7.11.1"/>
    </reaction>
</comment>
<dbReference type="SUPFAM" id="SSF56112">
    <property type="entry name" value="Protein kinase-like (PK-like)"/>
    <property type="match status" value="1"/>
</dbReference>
<dbReference type="EC" id="2.7.11.1" evidence="1"/>
<dbReference type="PANTHER" id="PTHR43895">
    <property type="entry name" value="CALCIUM/CALMODULIN-DEPENDENT PROTEIN KINASE KINASE-RELATED"/>
    <property type="match status" value="1"/>
</dbReference>
<keyword evidence="3" id="KW-0808">Transferase</keyword>
<name>A0A5N7BX73_PETAA</name>
<protein>
    <recommendedName>
        <fullName evidence="1">non-specific serine/threonine protein kinase</fullName>
        <ecNumber evidence="1">2.7.11.1</ecNumber>
    </recommendedName>
</protein>
<evidence type="ECO:0000256" key="8">
    <source>
        <dbReference type="ARBA" id="ARBA00048679"/>
    </source>
</evidence>
<dbReference type="SMART" id="SM00220">
    <property type="entry name" value="S_TKc"/>
    <property type="match status" value="1"/>
</dbReference>
<sequence>MAPIRTATRKQSRQNRLVPRLRLLVRPRPLYKTPAYRIRKLQRNVKVVYKKGSPTKYVAKSLERCQDETDDTYTDRALKEFNIARALKHPNIIKTKCLCQDDSSICLVMECCDKGDLCHVMDKKQLTLIQKKRIFKQILRGVAYMHSRGIAHHDIKPENLGITENGDAKLLDFGLSRVFAEQLPPNNNGERKLGEVKMFSPLPRGTRAFLPPEIITPEINSHGDYEDYDARAVDVWSCAVTAYCLFAGRDCPWEEASPDDEMYSLIYQIWAHIVECPGRPVADFLPLFADFVGALPDPEIGRLLLRMLHPFREDRITIFEALEDPWVQAIDC</sequence>
<dbReference type="GO" id="GO:0004674">
    <property type="term" value="F:protein serine/threonine kinase activity"/>
    <property type="evidence" value="ECO:0007669"/>
    <property type="project" value="UniProtKB-KW"/>
</dbReference>
<dbReference type="OrthoDB" id="4062651at2759"/>
<dbReference type="EMBL" id="ML735313">
    <property type="protein sequence ID" value="KAE8386359.1"/>
    <property type="molecule type" value="Genomic_DNA"/>
</dbReference>
<comment type="catalytic activity">
    <reaction evidence="8">
        <text>L-seryl-[protein] + ATP = O-phospho-L-seryl-[protein] + ADP + H(+)</text>
        <dbReference type="Rhea" id="RHEA:17989"/>
        <dbReference type="Rhea" id="RHEA-COMP:9863"/>
        <dbReference type="Rhea" id="RHEA-COMP:11604"/>
        <dbReference type="ChEBI" id="CHEBI:15378"/>
        <dbReference type="ChEBI" id="CHEBI:29999"/>
        <dbReference type="ChEBI" id="CHEBI:30616"/>
        <dbReference type="ChEBI" id="CHEBI:83421"/>
        <dbReference type="ChEBI" id="CHEBI:456216"/>
        <dbReference type="EC" id="2.7.11.1"/>
    </reaction>
</comment>
<dbReference type="AlphaFoldDB" id="A0A5N7BX73"/>
<dbReference type="Proteomes" id="UP000326877">
    <property type="component" value="Unassembled WGS sequence"/>
</dbReference>
<dbReference type="InterPro" id="IPR011009">
    <property type="entry name" value="Kinase-like_dom_sf"/>
</dbReference>
<evidence type="ECO:0000256" key="7">
    <source>
        <dbReference type="ARBA" id="ARBA00047899"/>
    </source>
</evidence>
<accession>A0A5N7BX73</accession>
<evidence type="ECO:0000313" key="10">
    <source>
        <dbReference type="EMBL" id="KAE8386359.1"/>
    </source>
</evidence>
<evidence type="ECO:0000259" key="9">
    <source>
        <dbReference type="PROSITE" id="PS50011"/>
    </source>
</evidence>
<evidence type="ECO:0000256" key="5">
    <source>
        <dbReference type="ARBA" id="ARBA00022777"/>
    </source>
</evidence>
<evidence type="ECO:0000256" key="3">
    <source>
        <dbReference type="ARBA" id="ARBA00022679"/>
    </source>
</evidence>
<dbReference type="InterPro" id="IPR000719">
    <property type="entry name" value="Prot_kinase_dom"/>
</dbReference>
<dbReference type="Pfam" id="PF00069">
    <property type="entry name" value="Pkinase"/>
    <property type="match status" value="1"/>
</dbReference>
<evidence type="ECO:0000256" key="4">
    <source>
        <dbReference type="ARBA" id="ARBA00022741"/>
    </source>
</evidence>
<keyword evidence="2" id="KW-0723">Serine/threonine-protein kinase</keyword>
<proteinExistence type="predicted"/>
<dbReference type="Gene3D" id="1.10.510.10">
    <property type="entry name" value="Transferase(Phosphotransferase) domain 1"/>
    <property type="match status" value="1"/>
</dbReference>
<reference evidence="10" key="1">
    <citation type="submission" date="2019-04" db="EMBL/GenBank/DDBJ databases">
        <title>Friends and foes A comparative genomics studyof 23 Aspergillus species from section Flavi.</title>
        <authorList>
            <consortium name="DOE Joint Genome Institute"/>
            <person name="Kjaerbolling I."/>
            <person name="Vesth T."/>
            <person name="Frisvad J.C."/>
            <person name="Nybo J.L."/>
            <person name="Theobald S."/>
            <person name="Kildgaard S."/>
            <person name="Isbrandt T."/>
            <person name="Kuo A."/>
            <person name="Sato A."/>
            <person name="Lyhne E.K."/>
            <person name="Kogle M.E."/>
            <person name="Wiebenga A."/>
            <person name="Kun R.S."/>
            <person name="Lubbers R.J."/>
            <person name="Makela M.R."/>
            <person name="Barry K."/>
            <person name="Chovatia M."/>
            <person name="Clum A."/>
            <person name="Daum C."/>
            <person name="Haridas S."/>
            <person name="He G."/>
            <person name="LaButti K."/>
            <person name="Lipzen A."/>
            <person name="Mondo S."/>
            <person name="Riley R."/>
            <person name="Salamov A."/>
            <person name="Simmons B.A."/>
            <person name="Magnuson J.K."/>
            <person name="Henrissat B."/>
            <person name="Mortensen U.H."/>
            <person name="Larsen T.O."/>
            <person name="Devries R.P."/>
            <person name="Grigoriev I.V."/>
            <person name="Machida M."/>
            <person name="Baker S.E."/>
            <person name="Andersen M.R."/>
        </authorList>
    </citation>
    <scope>NUCLEOTIDE SEQUENCE [LARGE SCALE GENOMIC DNA]</scope>
    <source>
        <strain evidence="10">IBT 14317</strain>
    </source>
</reference>
<gene>
    <name evidence="10" type="ORF">BDV23DRAFT_175529</name>
</gene>
<dbReference type="GO" id="GO:0005524">
    <property type="term" value="F:ATP binding"/>
    <property type="evidence" value="ECO:0007669"/>
    <property type="project" value="UniProtKB-KW"/>
</dbReference>
<keyword evidence="4" id="KW-0547">Nucleotide-binding</keyword>
<dbReference type="PANTHER" id="PTHR43895:SF32">
    <property type="entry name" value="SERINE_THREONINE-PROTEIN KINASE CHK1"/>
    <property type="match status" value="1"/>
</dbReference>
<dbReference type="GO" id="GO:0007165">
    <property type="term" value="P:signal transduction"/>
    <property type="evidence" value="ECO:0007669"/>
    <property type="project" value="TreeGrafter"/>
</dbReference>
<organism evidence="10">
    <name type="scientific">Petromyces alliaceus</name>
    <name type="common">Aspergillus alliaceus</name>
    <dbReference type="NCBI Taxonomy" id="209559"/>
    <lineage>
        <taxon>Eukaryota</taxon>
        <taxon>Fungi</taxon>
        <taxon>Dikarya</taxon>
        <taxon>Ascomycota</taxon>
        <taxon>Pezizomycotina</taxon>
        <taxon>Eurotiomycetes</taxon>
        <taxon>Eurotiomycetidae</taxon>
        <taxon>Eurotiales</taxon>
        <taxon>Aspergillaceae</taxon>
        <taxon>Aspergillus</taxon>
        <taxon>Aspergillus subgen. Circumdati</taxon>
    </lineage>
</organism>
<evidence type="ECO:0000256" key="2">
    <source>
        <dbReference type="ARBA" id="ARBA00022527"/>
    </source>
</evidence>
<keyword evidence="6" id="KW-0067">ATP-binding</keyword>
<dbReference type="PROSITE" id="PS50011">
    <property type="entry name" value="PROTEIN_KINASE_DOM"/>
    <property type="match status" value="1"/>
</dbReference>
<evidence type="ECO:0000256" key="1">
    <source>
        <dbReference type="ARBA" id="ARBA00012513"/>
    </source>
</evidence>
<keyword evidence="5 10" id="KW-0418">Kinase</keyword>
<evidence type="ECO:0000256" key="6">
    <source>
        <dbReference type="ARBA" id="ARBA00022840"/>
    </source>
</evidence>
<feature type="domain" description="Protein kinase" evidence="9">
    <location>
        <begin position="1"/>
        <end position="327"/>
    </location>
</feature>